<evidence type="ECO:0000256" key="3">
    <source>
        <dbReference type="ARBA" id="ARBA00022692"/>
    </source>
</evidence>
<keyword evidence="5 6" id="KW-0472">Membrane</keyword>
<protein>
    <recommendedName>
        <fullName evidence="9">Flippase-like domain-containing protein</fullName>
    </recommendedName>
</protein>
<evidence type="ECO:0000256" key="4">
    <source>
        <dbReference type="ARBA" id="ARBA00022989"/>
    </source>
</evidence>
<keyword evidence="2" id="KW-1003">Cell membrane</keyword>
<dbReference type="RefSeq" id="WP_224121842.1">
    <property type="nucleotide sequence ID" value="NZ_JAIQZJ010000001.1"/>
</dbReference>
<sequence length="295" mass="30163">MTRARALDLARILFVLLTLGCAWLGFRGRGDEIADALADTSALGLAAALLVTLLGLALTAILWRRILARLGSPVPERAASAIFFVGQLGKYVPGSVWSFAAQAQLGRRHDVPARRSVTASGLFLLVHTATGAVVGTAAVVTGVLDAGGPRWLWALGLVAGAVVLALPVVRRDVGPAMVLMAGVWLAYGVGVLALLGPARAGLDDLPAIIAAFALSHVAGVLLVIAPAGLGAREGVLIALLEPVVGLDAAIATALLARVVHAAADFAIAGLAALRARRTGVRPSPGLRPADRRTDL</sequence>
<dbReference type="InterPro" id="IPR022791">
    <property type="entry name" value="L-PG_synthase/AglD"/>
</dbReference>
<gene>
    <name evidence="7" type="ORF">K8U61_04910</name>
</gene>
<dbReference type="Proteomes" id="UP000780875">
    <property type="component" value="Unassembled WGS sequence"/>
</dbReference>
<reference evidence="7 8" key="1">
    <citation type="submission" date="2021-09" db="EMBL/GenBank/DDBJ databases">
        <title>Whole genome sequence of Nocardioides sp. GBK3QG-3.</title>
        <authorList>
            <person name="Tuo L."/>
        </authorList>
    </citation>
    <scope>NUCLEOTIDE SEQUENCE [LARGE SCALE GENOMIC DNA]</scope>
    <source>
        <strain evidence="7 8">GBK3QG-3</strain>
    </source>
</reference>
<name>A0ABS7U938_9ACTN</name>
<evidence type="ECO:0000256" key="6">
    <source>
        <dbReference type="SAM" id="Phobius"/>
    </source>
</evidence>
<dbReference type="Pfam" id="PF03706">
    <property type="entry name" value="LPG_synthase_TM"/>
    <property type="match status" value="1"/>
</dbReference>
<evidence type="ECO:0000313" key="7">
    <source>
        <dbReference type="EMBL" id="MBZ5737493.1"/>
    </source>
</evidence>
<feature type="transmembrane region" description="Helical" evidence="6">
    <location>
        <begin position="150"/>
        <end position="169"/>
    </location>
</feature>
<keyword evidence="8" id="KW-1185">Reference proteome</keyword>
<feature type="transmembrane region" description="Helical" evidence="6">
    <location>
        <begin position="207"/>
        <end position="229"/>
    </location>
</feature>
<evidence type="ECO:0000256" key="2">
    <source>
        <dbReference type="ARBA" id="ARBA00022475"/>
    </source>
</evidence>
<accession>A0ABS7U938</accession>
<organism evidence="7 8">
    <name type="scientific">Nocardioides mangrovi</name>
    <dbReference type="NCBI Taxonomy" id="2874580"/>
    <lineage>
        <taxon>Bacteria</taxon>
        <taxon>Bacillati</taxon>
        <taxon>Actinomycetota</taxon>
        <taxon>Actinomycetes</taxon>
        <taxon>Propionibacteriales</taxon>
        <taxon>Nocardioidaceae</taxon>
        <taxon>Nocardioides</taxon>
    </lineage>
</organism>
<comment type="subcellular location">
    <subcellularLocation>
        <location evidence="1">Cell membrane</location>
        <topology evidence="1">Multi-pass membrane protein</topology>
    </subcellularLocation>
</comment>
<keyword evidence="4 6" id="KW-1133">Transmembrane helix</keyword>
<feature type="transmembrane region" description="Helical" evidence="6">
    <location>
        <begin position="40"/>
        <end position="63"/>
    </location>
</feature>
<dbReference type="EMBL" id="JAIQZJ010000001">
    <property type="protein sequence ID" value="MBZ5737493.1"/>
    <property type="molecule type" value="Genomic_DNA"/>
</dbReference>
<feature type="transmembrane region" description="Helical" evidence="6">
    <location>
        <begin position="176"/>
        <end position="195"/>
    </location>
</feature>
<feature type="transmembrane region" description="Helical" evidence="6">
    <location>
        <begin position="122"/>
        <end position="144"/>
    </location>
</feature>
<evidence type="ECO:0000256" key="1">
    <source>
        <dbReference type="ARBA" id="ARBA00004651"/>
    </source>
</evidence>
<proteinExistence type="predicted"/>
<evidence type="ECO:0008006" key="9">
    <source>
        <dbReference type="Google" id="ProtNLM"/>
    </source>
</evidence>
<comment type="caution">
    <text evidence="7">The sequence shown here is derived from an EMBL/GenBank/DDBJ whole genome shotgun (WGS) entry which is preliminary data.</text>
</comment>
<evidence type="ECO:0000256" key="5">
    <source>
        <dbReference type="ARBA" id="ARBA00023136"/>
    </source>
</evidence>
<evidence type="ECO:0000313" key="8">
    <source>
        <dbReference type="Proteomes" id="UP000780875"/>
    </source>
</evidence>
<keyword evidence="3 6" id="KW-0812">Transmembrane</keyword>